<dbReference type="InterPro" id="IPR003732">
    <property type="entry name" value="Daa-tRNA_deacyls_DTD"/>
</dbReference>
<name>A0A645D2U2_9ZZZZ</name>
<sequence>MRVLLQRASSARVLVDGQVTGELTRPGLLALVGITHDDNEQIANKMADKTWQLRILADEQSASDLNAPILVVSQFTLYANTRKGRRPSWNRAAPGPVSEPLVDAYCAALRACGAEVATGIFGAYMRVELVNEGPVTILLDSADWGSVS</sequence>
<organism evidence="2">
    <name type="scientific">bioreactor metagenome</name>
    <dbReference type="NCBI Taxonomy" id="1076179"/>
    <lineage>
        <taxon>unclassified sequences</taxon>
        <taxon>metagenomes</taxon>
        <taxon>ecological metagenomes</taxon>
    </lineage>
</organism>
<dbReference type="AlphaFoldDB" id="A0A645D2U2"/>
<evidence type="ECO:0000313" key="2">
    <source>
        <dbReference type="EMBL" id="MPM83072.1"/>
    </source>
</evidence>
<accession>A0A645D2U2</accession>
<dbReference type="Pfam" id="PF02580">
    <property type="entry name" value="Tyr_Deacylase"/>
    <property type="match status" value="1"/>
</dbReference>
<dbReference type="GO" id="GO:0005737">
    <property type="term" value="C:cytoplasm"/>
    <property type="evidence" value="ECO:0007669"/>
    <property type="project" value="InterPro"/>
</dbReference>
<dbReference type="NCBIfam" id="TIGR00256">
    <property type="entry name" value="D-aminoacyl-tRNA deacylase"/>
    <property type="match status" value="1"/>
</dbReference>
<dbReference type="GO" id="GO:0051500">
    <property type="term" value="F:D-tyrosyl-tRNA(Tyr) deacylase activity"/>
    <property type="evidence" value="ECO:0007669"/>
    <property type="project" value="TreeGrafter"/>
</dbReference>
<dbReference type="SUPFAM" id="SSF69500">
    <property type="entry name" value="DTD-like"/>
    <property type="match status" value="1"/>
</dbReference>
<keyword evidence="2" id="KW-0378">Hydrolase</keyword>
<evidence type="ECO:0000256" key="1">
    <source>
        <dbReference type="ARBA" id="ARBA00009673"/>
    </source>
</evidence>
<comment type="similarity">
    <text evidence="1">Belongs to the DTD family.</text>
</comment>
<dbReference type="FunFam" id="3.50.80.10:FF:000001">
    <property type="entry name" value="D-aminoacyl-tRNA deacylase"/>
    <property type="match status" value="1"/>
</dbReference>
<proteinExistence type="inferred from homology"/>
<dbReference type="InterPro" id="IPR023509">
    <property type="entry name" value="DTD-like_sf"/>
</dbReference>
<dbReference type="PANTHER" id="PTHR10472">
    <property type="entry name" value="D-TYROSYL-TRNA TYR DEACYLASE"/>
    <property type="match status" value="1"/>
</dbReference>
<dbReference type="EMBL" id="VSSQ01031967">
    <property type="protein sequence ID" value="MPM83072.1"/>
    <property type="molecule type" value="Genomic_DNA"/>
</dbReference>
<gene>
    <name evidence="2" type="primary">dtd_39</name>
    <name evidence="2" type="ORF">SDC9_130135</name>
</gene>
<reference evidence="2" key="1">
    <citation type="submission" date="2019-08" db="EMBL/GenBank/DDBJ databases">
        <authorList>
            <person name="Kucharzyk K."/>
            <person name="Murdoch R.W."/>
            <person name="Higgins S."/>
            <person name="Loffler F."/>
        </authorList>
    </citation>
    <scope>NUCLEOTIDE SEQUENCE</scope>
</reference>
<dbReference type="HAMAP" id="MF_00518">
    <property type="entry name" value="Deacylase_Dtd"/>
    <property type="match status" value="1"/>
</dbReference>
<protein>
    <submittedName>
        <fullName evidence="2">D-aminoacyl-tRNA deacylase</fullName>
        <ecNumber evidence="2">3.1.1.96</ecNumber>
    </submittedName>
</protein>
<dbReference type="PANTHER" id="PTHR10472:SF5">
    <property type="entry name" value="D-AMINOACYL-TRNA DEACYLASE 1"/>
    <property type="match status" value="1"/>
</dbReference>
<dbReference type="EC" id="3.1.1.96" evidence="2"/>
<dbReference type="Gene3D" id="3.50.80.10">
    <property type="entry name" value="D-tyrosyl-tRNA(Tyr) deacylase"/>
    <property type="match status" value="1"/>
</dbReference>
<comment type="caution">
    <text evidence="2">The sequence shown here is derived from an EMBL/GenBank/DDBJ whole genome shotgun (WGS) entry which is preliminary data.</text>
</comment>